<protein>
    <submittedName>
        <fullName evidence="1">Uncharacterized protein</fullName>
    </submittedName>
</protein>
<sequence length="145" mass="17218">MREFNEVWNGILNKKYQKKIEAGYARISEAHAVFFDKAQQMREETEKAILLDRMMEFVKSFKWPAGIIPEEFQSEYWKMVATKCEKERKDVQTSIAEFDIQLERLIEKYPDEAGTLGDVKASVEKELERMRNVLIRECREWSITA</sequence>
<organism evidence="1 4">
    <name type="scientific">Blautia obeum</name>
    <dbReference type="NCBI Taxonomy" id="40520"/>
    <lineage>
        <taxon>Bacteria</taxon>
        <taxon>Bacillati</taxon>
        <taxon>Bacillota</taxon>
        <taxon>Clostridia</taxon>
        <taxon>Lachnospirales</taxon>
        <taxon>Lachnospiraceae</taxon>
        <taxon>Blautia</taxon>
    </lineage>
</organism>
<dbReference type="Proteomes" id="UP000284024">
    <property type="component" value="Unassembled WGS sequence"/>
</dbReference>
<gene>
    <name evidence="2" type="ORF">DW222_17625</name>
    <name evidence="1" type="ORF">DWX77_14270</name>
</gene>
<evidence type="ECO:0000313" key="1">
    <source>
        <dbReference type="EMBL" id="RGS69840.1"/>
    </source>
</evidence>
<name>A0A412KMU2_9FIRM</name>
<dbReference type="Proteomes" id="UP000284242">
    <property type="component" value="Unassembled WGS sequence"/>
</dbReference>
<accession>A0A412KMU2</accession>
<proteinExistence type="predicted"/>
<reference evidence="3 4" key="1">
    <citation type="submission" date="2018-08" db="EMBL/GenBank/DDBJ databases">
        <title>A genome reference for cultivated species of the human gut microbiota.</title>
        <authorList>
            <person name="Zou Y."/>
            <person name="Xue W."/>
            <person name="Luo G."/>
        </authorList>
    </citation>
    <scope>NUCLEOTIDE SEQUENCE [LARGE SCALE GENOMIC DNA]</scope>
    <source>
        <strain evidence="1 4">AF21-24</strain>
        <strain evidence="2 3">AM18-2AC</strain>
    </source>
</reference>
<dbReference type="AlphaFoldDB" id="A0A412KMU2"/>
<dbReference type="EMBL" id="QRVV01000065">
    <property type="protein sequence ID" value="RGS69840.1"/>
    <property type="molecule type" value="Genomic_DNA"/>
</dbReference>
<comment type="caution">
    <text evidence="1">The sequence shown here is derived from an EMBL/GenBank/DDBJ whole genome shotgun (WGS) entry which is preliminary data.</text>
</comment>
<dbReference type="RefSeq" id="WP_118236170.1">
    <property type="nucleotide sequence ID" value="NZ_QRJH01000017.1"/>
</dbReference>
<evidence type="ECO:0000313" key="2">
    <source>
        <dbReference type="EMBL" id="RHH14690.1"/>
    </source>
</evidence>
<evidence type="ECO:0000313" key="4">
    <source>
        <dbReference type="Proteomes" id="UP000284242"/>
    </source>
</evidence>
<evidence type="ECO:0000313" key="3">
    <source>
        <dbReference type="Proteomes" id="UP000284024"/>
    </source>
</evidence>
<dbReference type="EMBL" id="QRJH01000017">
    <property type="protein sequence ID" value="RHH14690.1"/>
    <property type="molecule type" value="Genomic_DNA"/>
</dbReference>